<evidence type="ECO:0000313" key="4">
    <source>
        <dbReference type="Proteomes" id="UP000191820"/>
    </source>
</evidence>
<evidence type="ECO:0000256" key="1">
    <source>
        <dbReference type="SAM" id="Phobius"/>
    </source>
</evidence>
<evidence type="ECO:0000259" key="2">
    <source>
        <dbReference type="Pfam" id="PF02698"/>
    </source>
</evidence>
<dbReference type="Gene3D" id="3.40.50.620">
    <property type="entry name" value="HUPs"/>
    <property type="match status" value="1"/>
</dbReference>
<reference evidence="3 4" key="1">
    <citation type="submission" date="2017-03" db="EMBL/GenBank/DDBJ databases">
        <title>Genome sequencing of Shewanella japonica KCTC 22435.</title>
        <authorList>
            <person name="Kim K.M."/>
        </authorList>
    </citation>
    <scope>NUCLEOTIDE SEQUENCE [LARGE SCALE GENOMIC DNA]</scope>
    <source>
        <strain evidence="3 4">KCTC 22435</strain>
    </source>
</reference>
<keyword evidence="1" id="KW-0812">Transmembrane</keyword>
<dbReference type="Pfam" id="PF02698">
    <property type="entry name" value="DUF218"/>
    <property type="match status" value="1"/>
</dbReference>
<keyword evidence="1" id="KW-0472">Membrane</keyword>
<organism evidence="3 4">
    <name type="scientific">Shewanella japonica</name>
    <dbReference type="NCBI Taxonomy" id="93973"/>
    <lineage>
        <taxon>Bacteria</taxon>
        <taxon>Pseudomonadati</taxon>
        <taxon>Pseudomonadota</taxon>
        <taxon>Gammaproteobacteria</taxon>
        <taxon>Alteromonadales</taxon>
        <taxon>Shewanellaceae</taxon>
        <taxon>Shewanella</taxon>
    </lineage>
</organism>
<feature type="transmembrane region" description="Helical" evidence="1">
    <location>
        <begin position="12"/>
        <end position="31"/>
    </location>
</feature>
<dbReference type="PANTHER" id="PTHR30336:SF4">
    <property type="entry name" value="ENVELOPE BIOGENESIS FACTOR ELYC"/>
    <property type="match status" value="1"/>
</dbReference>
<dbReference type="CDD" id="cd06259">
    <property type="entry name" value="YdcF-like"/>
    <property type="match status" value="1"/>
</dbReference>
<keyword evidence="1" id="KW-1133">Transmembrane helix</keyword>
<gene>
    <name evidence="3" type="ORF">SJ2017_1463</name>
</gene>
<dbReference type="Proteomes" id="UP000191820">
    <property type="component" value="Chromosome"/>
</dbReference>
<name>A0ABM6JJK0_9GAMM</name>
<dbReference type="PANTHER" id="PTHR30336">
    <property type="entry name" value="INNER MEMBRANE PROTEIN, PROBABLE PERMEASE"/>
    <property type="match status" value="1"/>
</dbReference>
<dbReference type="InterPro" id="IPR003848">
    <property type="entry name" value="DUF218"/>
</dbReference>
<dbReference type="InterPro" id="IPR014729">
    <property type="entry name" value="Rossmann-like_a/b/a_fold"/>
</dbReference>
<proteinExistence type="predicted"/>
<dbReference type="InterPro" id="IPR051599">
    <property type="entry name" value="Cell_Envelope_Assoc"/>
</dbReference>
<sequence length="264" mass="29787">MFWLKKILSQLVMPVPFTLLCLLMALLIWRYCSKHKKVIGQLCLFLGFSTLLVFSNSYVSAALSHSLESRYSVNEIPLSFAYDENENYQCYVMVLGSGHTENNEISAVQQLSSTALARLMEGLRQLDIADRPCTLVVSGWSGGITPTPHAMIMKRAAIELGVPAESITIFPTALDTIEEAQAMKQLVGKTPFILVTSATHMPRSIKIFSQENLFPVAAPTNFISSTGYWWRFSAENLFISQRSIHEYVGMEWLKIKRFLIETFE</sequence>
<feature type="transmembrane region" description="Helical" evidence="1">
    <location>
        <begin position="38"/>
        <end position="59"/>
    </location>
</feature>
<evidence type="ECO:0000313" key="3">
    <source>
        <dbReference type="EMBL" id="ARD21782.1"/>
    </source>
</evidence>
<dbReference type="EMBL" id="CP020472">
    <property type="protein sequence ID" value="ARD21782.1"/>
    <property type="molecule type" value="Genomic_DNA"/>
</dbReference>
<accession>A0ABM6JJK0</accession>
<feature type="domain" description="DUF218" evidence="2">
    <location>
        <begin position="91"/>
        <end position="249"/>
    </location>
</feature>
<keyword evidence="4" id="KW-1185">Reference proteome</keyword>
<protein>
    <recommendedName>
        <fullName evidence="2">DUF218 domain-containing protein</fullName>
    </recommendedName>
</protein>